<dbReference type="RefSeq" id="WP_190618327.1">
    <property type="nucleotide sequence ID" value="NZ_CP061538.1"/>
</dbReference>
<evidence type="ECO:0000313" key="3">
    <source>
        <dbReference type="Proteomes" id="UP000516421"/>
    </source>
</evidence>
<name>A0A7H2BM28_9MICC</name>
<evidence type="ECO:0000313" key="2">
    <source>
        <dbReference type="EMBL" id="QNV40724.1"/>
    </source>
</evidence>
<proteinExistence type="predicted"/>
<dbReference type="Proteomes" id="UP000516421">
    <property type="component" value="Chromosome"/>
</dbReference>
<reference evidence="2 3" key="1">
    <citation type="submission" date="2020-09" db="EMBL/GenBank/DDBJ databases">
        <title>Investigation of environmental microbe.</title>
        <authorList>
            <person name="Ou Y."/>
            <person name="Kang Q."/>
        </authorList>
    </citation>
    <scope>NUCLEOTIDE SEQUENCE [LARGE SCALE GENOMIC DNA]</scope>
    <source>
        <strain evidence="2 3">KJZ-9</strain>
    </source>
</reference>
<feature type="region of interest" description="Disordered" evidence="1">
    <location>
        <begin position="1"/>
        <end position="29"/>
    </location>
</feature>
<organism evidence="2 3">
    <name type="scientific">Rothia amarae</name>
    <dbReference type="NCBI Taxonomy" id="169480"/>
    <lineage>
        <taxon>Bacteria</taxon>
        <taxon>Bacillati</taxon>
        <taxon>Actinomycetota</taxon>
        <taxon>Actinomycetes</taxon>
        <taxon>Micrococcales</taxon>
        <taxon>Micrococcaceae</taxon>
        <taxon>Rothia</taxon>
    </lineage>
</organism>
<evidence type="ECO:0000256" key="1">
    <source>
        <dbReference type="SAM" id="MobiDB-lite"/>
    </source>
</evidence>
<feature type="compositionally biased region" description="Polar residues" evidence="1">
    <location>
        <begin position="16"/>
        <end position="25"/>
    </location>
</feature>
<accession>A0A7H2BM28</accession>
<dbReference type="KEGG" id="rama:IDM48_04820"/>
<dbReference type="AlphaFoldDB" id="A0A7H2BM28"/>
<dbReference type="EMBL" id="CP061538">
    <property type="protein sequence ID" value="QNV40724.1"/>
    <property type="molecule type" value="Genomic_DNA"/>
</dbReference>
<gene>
    <name evidence="2" type="ORF">IDM48_04820</name>
</gene>
<keyword evidence="3" id="KW-1185">Reference proteome</keyword>
<protein>
    <submittedName>
        <fullName evidence="2">ATP/GTP-binding protein</fullName>
    </submittedName>
</protein>
<sequence length="111" mass="13136">MPKRSGSRGRSSNSGQKPSKWQKTMPQGRDISRILDPAPYVEHSFDGDWFIQFMPAVNALKTYICPECGRKIPPRTAHLVIWREDHMFGKDRAIEERRHWHSKCWQTRSKW</sequence>